<dbReference type="AlphaFoldDB" id="A0A179D538"/>
<dbReference type="OrthoDB" id="9804695at2"/>
<dbReference type="PATRIC" id="fig|999894.6.peg.1021"/>
<accession>A0A179D538</accession>
<dbReference type="Pfam" id="PF13380">
    <property type="entry name" value="CoA_binding_2"/>
    <property type="match status" value="1"/>
</dbReference>
<feature type="domain" description="CoA-binding" evidence="1">
    <location>
        <begin position="20"/>
        <end position="115"/>
    </location>
</feature>
<keyword evidence="3" id="KW-1185">Reference proteome</keyword>
<sequence length="147" mass="16433">MSQACELPDYSHIEPEALKIVKTYRRLAIVGASPKPERPSHQVMKYLLEQGFEVVPVNPGQTEILDRTCYPSLSDIPESERPEVVIVFRRADQVPPIAEEAVKIGAKVLWLQEGIVSEEAAEIARRGGLTVIMNRCFKKVHLAASKK</sequence>
<dbReference type="PANTHER" id="PTHR33303:SF2">
    <property type="entry name" value="COA-BINDING DOMAIN-CONTAINING PROTEIN"/>
    <property type="match status" value="1"/>
</dbReference>
<dbReference type="STRING" id="999894.TDIS_1028"/>
<dbReference type="InterPro" id="IPR036291">
    <property type="entry name" value="NAD(P)-bd_dom_sf"/>
</dbReference>
<reference evidence="2 3" key="1">
    <citation type="submission" date="2016-04" db="EMBL/GenBank/DDBJ databases">
        <title>Genome analysis of Thermosulfurimonas dismutans, the first thermophilic sulfur-disproportionating bacterium of the phylum Thermodesulfobacteria.</title>
        <authorList>
            <person name="Mardanov A.V."/>
            <person name="Beletsky A.V."/>
            <person name="Kadnikov V.V."/>
            <person name="Slobodkin A.I."/>
            <person name="Ravin N.V."/>
        </authorList>
    </citation>
    <scope>NUCLEOTIDE SEQUENCE [LARGE SCALE GENOMIC DNA]</scope>
    <source>
        <strain evidence="2 3">S95</strain>
    </source>
</reference>
<comment type="caution">
    <text evidence="2">The sequence shown here is derived from an EMBL/GenBank/DDBJ whole genome shotgun (WGS) entry which is preliminary data.</text>
</comment>
<dbReference type="Proteomes" id="UP000078390">
    <property type="component" value="Unassembled WGS sequence"/>
</dbReference>
<dbReference type="SUPFAM" id="SSF51735">
    <property type="entry name" value="NAD(P)-binding Rossmann-fold domains"/>
    <property type="match status" value="1"/>
</dbReference>
<dbReference type="Gene3D" id="3.40.50.720">
    <property type="entry name" value="NAD(P)-binding Rossmann-like Domain"/>
    <property type="match status" value="1"/>
</dbReference>
<protein>
    <submittedName>
        <fullName evidence="2">CoA-binding protein</fullName>
    </submittedName>
</protein>
<evidence type="ECO:0000313" key="2">
    <source>
        <dbReference type="EMBL" id="OAQ20901.1"/>
    </source>
</evidence>
<name>A0A179D538_9BACT</name>
<dbReference type="PANTHER" id="PTHR33303">
    <property type="entry name" value="CYTOPLASMIC PROTEIN-RELATED"/>
    <property type="match status" value="1"/>
</dbReference>
<organism evidence="2 3">
    <name type="scientific">Thermosulfurimonas dismutans</name>
    <dbReference type="NCBI Taxonomy" id="999894"/>
    <lineage>
        <taxon>Bacteria</taxon>
        <taxon>Pseudomonadati</taxon>
        <taxon>Thermodesulfobacteriota</taxon>
        <taxon>Thermodesulfobacteria</taxon>
        <taxon>Thermodesulfobacteriales</taxon>
        <taxon>Thermodesulfobacteriaceae</taxon>
        <taxon>Thermosulfurimonas</taxon>
    </lineage>
</organism>
<dbReference type="EMBL" id="LWLG01000005">
    <property type="protein sequence ID" value="OAQ20901.1"/>
    <property type="molecule type" value="Genomic_DNA"/>
</dbReference>
<evidence type="ECO:0000313" key="3">
    <source>
        <dbReference type="Proteomes" id="UP000078390"/>
    </source>
</evidence>
<evidence type="ECO:0000259" key="1">
    <source>
        <dbReference type="SMART" id="SM00881"/>
    </source>
</evidence>
<proteinExistence type="predicted"/>
<dbReference type="InterPro" id="IPR003781">
    <property type="entry name" value="CoA-bd"/>
</dbReference>
<dbReference type="SMART" id="SM00881">
    <property type="entry name" value="CoA_binding"/>
    <property type="match status" value="1"/>
</dbReference>
<dbReference type="RefSeq" id="WP_068669986.1">
    <property type="nucleotide sequence ID" value="NZ_LWLG01000005.1"/>
</dbReference>
<gene>
    <name evidence="2" type="ORF">TDIS_1028</name>
</gene>